<reference evidence="2" key="1">
    <citation type="submission" date="2020-05" db="EMBL/GenBank/DDBJ databases">
        <title>Phylogenomic resolution of chytrid fungi.</title>
        <authorList>
            <person name="Stajich J.E."/>
            <person name="Amses K."/>
            <person name="Simmons R."/>
            <person name="Seto K."/>
            <person name="Myers J."/>
            <person name="Bonds A."/>
            <person name="Quandt C.A."/>
            <person name="Barry K."/>
            <person name="Liu P."/>
            <person name="Grigoriev I."/>
            <person name="Longcore J.E."/>
            <person name="James T.Y."/>
        </authorList>
    </citation>
    <scope>NUCLEOTIDE SEQUENCE</scope>
    <source>
        <strain evidence="2">JEL0318</strain>
    </source>
</reference>
<accession>A0AAD5SGU2</accession>
<dbReference type="AlphaFoldDB" id="A0AAD5SGU2"/>
<name>A0AAD5SGU2_9FUNG</name>
<dbReference type="EMBL" id="JADGJD010000096">
    <property type="protein sequence ID" value="KAJ3055086.1"/>
    <property type="molecule type" value="Genomic_DNA"/>
</dbReference>
<feature type="compositionally biased region" description="Low complexity" evidence="1">
    <location>
        <begin position="259"/>
        <end position="272"/>
    </location>
</feature>
<comment type="caution">
    <text evidence="2">The sequence shown here is derived from an EMBL/GenBank/DDBJ whole genome shotgun (WGS) entry which is preliminary data.</text>
</comment>
<sequence>MLSNFAAFAVASLWAFFIRKRSVSRIDRSLAAAIVDLNVADNPNGINWSERKDMWVTTTHYTDGSKHTSKNYVWHVDMDLIGATIIQQTAKQVEQPAATHQQQQSPHYPPPTETTLSVQCEGTLSGPAKFLKRVKNSQRKNKSSTRKLSEAKRPRAAWEDTEPGLKLEALCDEYCTKAPKFVAKRFSEFYPLSTLPNDVSAAQLHQKISHVFAKMKQAGDIRRRDVKCRGVHKKLKAETHQTNTGSELSRNKAVKDQTSTEAGGESEGGPTSVGESFIQLYGSYEVGV</sequence>
<protein>
    <submittedName>
        <fullName evidence="2">Uncharacterized protein</fullName>
    </submittedName>
</protein>
<evidence type="ECO:0000256" key="1">
    <source>
        <dbReference type="SAM" id="MobiDB-lite"/>
    </source>
</evidence>
<feature type="region of interest" description="Disordered" evidence="1">
    <location>
        <begin position="232"/>
        <end position="274"/>
    </location>
</feature>
<dbReference type="Proteomes" id="UP001212841">
    <property type="component" value="Unassembled WGS sequence"/>
</dbReference>
<feature type="compositionally biased region" description="Basic residues" evidence="1">
    <location>
        <begin position="135"/>
        <end position="145"/>
    </location>
</feature>
<feature type="compositionally biased region" description="Basic and acidic residues" evidence="1">
    <location>
        <begin position="147"/>
        <end position="157"/>
    </location>
</feature>
<feature type="region of interest" description="Disordered" evidence="1">
    <location>
        <begin position="92"/>
        <end position="117"/>
    </location>
</feature>
<organism evidence="2 3">
    <name type="scientific">Rhizophlyctis rosea</name>
    <dbReference type="NCBI Taxonomy" id="64517"/>
    <lineage>
        <taxon>Eukaryota</taxon>
        <taxon>Fungi</taxon>
        <taxon>Fungi incertae sedis</taxon>
        <taxon>Chytridiomycota</taxon>
        <taxon>Chytridiomycota incertae sedis</taxon>
        <taxon>Chytridiomycetes</taxon>
        <taxon>Rhizophlyctidales</taxon>
        <taxon>Rhizophlyctidaceae</taxon>
        <taxon>Rhizophlyctis</taxon>
    </lineage>
</organism>
<evidence type="ECO:0000313" key="3">
    <source>
        <dbReference type="Proteomes" id="UP001212841"/>
    </source>
</evidence>
<evidence type="ECO:0000313" key="2">
    <source>
        <dbReference type="EMBL" id="KAJ3055086.1"/>
    </source>
</evidence>
<keyword evidence="3" id="KW-1185">Reference proteome</keyword>
<feature type="region of interest" description="Disordered" evidence="1">
    <location>
        <begin position="135"/>
        <end position="157"/>
    </location>
</feature>
<proteinExistence type="predicted"/>
<gene>
    <name evidence="2" type="ORF">HK097_011528</name>
</gene>